<dbReference type="Gene3D" id="3.50.50.60">
    <property type="entry name" value="FAD/NAD(P)-binding domain"/>
    <property type="match status" value="1"/>
</dbReference>
<accession>A0A557SHD2</accession>
<dbReference type="PANTHER" id="PTHR42923:SF46">
    <property type="entry name" value="AMINE OXIDASE"/>
    <property type="match status" value="1"/>
</dbReference>
<evidence type="ECO:0000313" key="3">
    <source>
        <dbReference type="Proteomes" id="UP000316649"/>
    </source>
</evidence>
<dbReference type="InterPro" id="IPR036188">
    <property type="entry name" value="FAD/NAD-bd_sf"/>
</dbReference>
<gene>
    <name evidence="2" type="ORF">FHP88_05225</name>
</gene>
<dbReference type="NCBIfam" id="NF005560">
    <property type="entry name" value="PRK07233.1"/>
    <property type="match status" value="1"/>
</dbReference>
<evidence type="ECO:0000313" key="2">
    <source>
        <dbReference type="EMBL" id="TVO76828.1"/>
    </source>
</evidence>
<sequence length="445" mass="49334">MSKDINKERPSVGVVGGGMLGLTLALRLTQAGYRVTVIEAASNLGGLVSSWQLGSISWDRYYHVIMLSDLRLRSLLEELAIEALIEWRVTKTNFYTGQDLYPLNNAWDYIRLPALTLIDKVRLAATIVYGSRIKKGKKLEAISAEKWLTQLSGKSTYQNLWRPLLRSKLGSNYSKASAAYIWSVIRRFYAARRGGMKKEMFGYVPGGYQKVLSVLEQRALSEGVTIKTGLRVSSITKGINELTVDSKEDSLKFDRIIDTCASPIAVDHCKALSEDEIKAHSQILYQGIICASLILTRPLGKAYLTYITDETIPFTTIIEMSTLVDSAVEFNGKHLVYLPKYLPVDDPLFAAADEVIEARFIAGLVRMFPDLKRSEILAFKISRTRHVVAVATQNYTSKLPSMATSVPGLYIINSAHIVNASLSVDETVNLANTGAEYFLAQEAGV</sequence>
<dbReference type="GO" id="GO:0016491">
    <property type="term" value="F:oxidoreductase activity"/>
    <property type="evidence" value="ECO:0007669"/>
    <property type="project" value="InterPro"/>
</dbReference>
<keyword evidence="3" id="KW-1185">Reference proteome</keyword>
<dbReference type="Proteomes" id="UP000316649">
    <property type="component" value="Unassembled WGS sequence"/>
</dbReference>
<feature type="domain" description="Amine oxidase" evidence="1">
    <location>
        <begin position="21"/>
        <end position="411"/>
    </location>
</feature>
<protein>
    <submittedName>
        <fullName evidence="2">FAD-dependent oxidoreductase</fullName>
    </submittedName>
</protein>
<name>A0A557SHD2_9GAMM</name>
<dbReference type="AlphaFoldDB" id="A0A557SHD2"/>
<dbReference type="EMBL" id="VMNH01000005">
    <property type="protein sequence ID" value="TVO76828.1"/>
    <property type="molecule type" value="Genomic_DNA"/>
</dbReference>
<proteinExistence type="predicted"/>
<comment type="caution">
    <text evidence="2">The sequence shown here is derived from an EMBL/GenBank/DDBJ whole genome shotgun (WGS) entry which is preliminary data.</text>
</comment>
<organism evidence="2 3">
    <name type="scientific">Sedimenticola selenatireducens</name>
    <dbReference type="NCBI Taxonomy" id="191960"/>
    <lineage>
        <taxon>Bacteria</taxon>
        <taxon>Pseudomonadati</taxon>
        <taxon>Pseudomonadota</taxon>
        <taxon>Gammaproteobacteria</taxon>
        <taxon>Chromatiales</taxon>
        <taxon>Sedimenticolaceae</taxon>
        <taxon>Sedimenticola</taxon>
    </lineage>
</organism>
<dbReference type="RefSeq" id="WP_144357957.1">
    <property type="nucleotide sequence ID" value="NZ_VMNH01000005.1"/>
</dbReference>
<dbReference type="InterPro" id="IPR002937">
    <property type="entry name" value="Amino_oxidase"/>
</dbReference>
<dbReference type="InterPro" id="IPR050464">
    <property type="entry name" value="Zeta_carotene_desat/Oxidored"/>
</dbReference>
<dbReference type="OrthoDB" id="9774675at2"/>
<dbReference type="Pfam" id="PF01593">
    <property type="entry name" value="Amino_oxidase"/>
    <property type="match status" value="1"/>
</dbReference>
<dbReference type="SUPFAM" id="SSF51905">
    <property type="entry name" value="FAD/NAD(P)-binding domain"/>
    <property type="match status" value="1"/>
</dbReference>
<evidence type="ECO:0000259" key="1">
    <source>
        <dbReference type="Pfam" id="PF01593"/>
    </source>
</evidence>
<dbReference type="PANTHER" id="PTHR42923">
    <property type="entry name" value="PROTOPORPHYRINOGEN OXIDASE"/>
    <property type="match status" value="1"/>
</dbReference>
<reference evidence="2 3" key="1">
    <citation type="submission" date="2019-07" db="EMBL/GenBank/DDBJ databases">
        <title>The pathways for chlorine oxyanion respiration interact through the shared metabolite chlorate.</title>
        <authorList>
            <person name="Barnum T.P."/>
            <person name="Cheng Y."/>
            <person name="Hill K.A."/>
            <person name="Lucas L.N."/>
            <person name="Carlson H.K."/>
            <person name="Coates J.D."/>
        </authorList>
    </citation>
    <scope>NUCLEOTIDE SEQUENCE [LARGE SCALE GENOMIC DNA]</scope>
    <source>
        <strain evidence="2 3">BK-1</strain>
    </source>
</reference>